<dbReference type="InterPro" id="IPR000595">
    <property type="entry name" value="cNMP-bd_dom"/>
</dbReference>
<dbReference type="GO" id="GO:0006355">
    <property type="term" value="P:regulation of DNA-templated transcription"/>
    <property type="evidence" value="ECO:0007669"/>
    <property type="project" value="InterPro"/>
</dbReference>
<evidence type="ECO:0000313" key="6">
    <source>
        <dbReference type="Proteomes" id="UP000539957"/>
    </source>
</evidence>
<organism evidence="5 6">
    <name type="scientific">Brevundimonas bullata</name>
    <dbReference type="NCBI Taxonomy" id="13160"/>
    <lineage>
        <taxon>Bacteria</taxon>
        <taxon>Pseudomonadati</taxon>
        <taxon>Pseudomonadota</taxon>
        <taxon>Alphaproteobacteria</taxon>
        <taxon>Caulobacterales</taxon>
        <taxon>Caulobacteraceae</taxon>
        <taxon>Brevundimonas</taxon>
    </lineage>
</organism>
<keyword evidence="6" id="KW-1185">Reference proteome</keyword>
<evidence type="ECO:0000256" key="2">
    <source>
        <dbReference type="ARBA" id="ARBA00023125"/>
    </source>
</evidence>
<dbReference type="CDD" id="cd00038">
    <property type="entry name" value="CAP_ED"/>
    <property type="match status" value="1"/>
</dbReference>
<keyword evidence="1" id="KW-0805">Transcription regulation</keyword>
<comment type="caution">
    <text evidence="5">The sequence shown here is derived from an EMBL/GenBank/DDBJ whole genome shotgun (WGS) entry which is preliminary data.</text>
</comment>
<dbReference type="InterPro" id="IPR018490">
    <property type="entry name" value="cNMP-bd_dom_sf"/>
</dbReference>
<dbReference type="InterPro" id="IPR014710">
    <property type="entry name" value="RmlC-like_jellyroll"/>
</dbReference>
<dbReference type="GO" id="GO:0003677">
    <property type="term" value="F:DNA binding"/>
    <property type="evidence" value="ECO:0007669"/>
    <property type="project" value="UniProtKB-KW"/>
</dbReference>
<evidence type="ECO:0000256" key="3">
    <source>
        <dbReference type="ARBA" id="ARBA00023163"/>
    </source>
</evidence>
<dbReference type="Gene3D" id="2.60.120.10">
    <property type="entry name" value="Jelly Rolls"/>
    <property type="match status" value="1"/>
</dbReference>
<dbReference type="AlphaFoldDB" id="A0A7W7IN73"/>
<name>A0A7W7IN73_9CAUL</name>
<gene>
    <name evidence="5" type="ORF">HNP32_001168</name>
</gene>
<dbReference type="SMART" id="SM00419">
    <property type="entry name" value="HTH_CRP"/>
    <property type="match status" value="1"/>
</dbReference>
<dbReference type="Pfam" id="PF13545">
    <property type="entry name" value="HTH_Crp_2"/>
    <property type="match status" value="1"/>
</dbReference>
<dbReference type="Pfam" id="PF00027">
    <property type="entry name" value="cNMP_binding"/>
    <property type="match status" value="1"/>
</dbReference>
<dbReference type="SUPFAM" id="SSF46785">
    <property type="entry name" value="Winged helix' DNA-binding domain"/>
    <property type="match status" value="1"/>
</dbReference>
<evidence type="ECO:0000313" key="5">
    <source>
        <dbReference type="EMBL" id="MBB4797444.1"/>
    </source>
</evidence>
<dbReference type="InterPro" id="IPR012318">
    <property type="entry name" value="HTH_CRP"/>
</dbReference>
<dbReference type="SUPFAM" id="SSF51206">
    <property type="entry name" value="cAMP-binding domain-like"/>
    <property type="match status" value="1"/>
</dbReference>
<proteinExistence type="predicted"/>
<keyword evidence="2" id="KW-0238">DNA-binding</keyword>
<dbReference type="InterPro" id="IPR036390">
    <property type="entry name" value="WH_DNA-bd_sf"/>
</dbReference>
<dbReference type="EMBL" id="JACHKY010000002">
    <property type="protein sequence ID" value="MBB4797444.1"/>
    <property type="molecule type" value="Genomic_DNA"/>
</dbReference>
<keyword evidence="3" id="KW-0804">Transcription</keyword>
<dbReference type="Proteomes" id="UP000539957">
    <property type="component" value="Unassembled WGS sequence"/>
</dbReference>
<evidence type="ECO:0000259" key="4">
    <source>
        <dbReference type="PROSITE" id="PS51063"/>
    </source>
</evidence>
<dbReference type="Gene3D" id="1.10.10.10">
    <property type="entry name" value="Winged helix-like DNA-binding domain superfamily/Winged helix DNA-binding domain"/>
    <property type="match status" value="1"/>
</dbReference>
<sequence>MPLLAARRLEVALISPLIEKLSRRDFISEEEKAVLADVVAPPVTLKAGQNIVEQYDRPSRSTLLLDGFAARYVVLMNGARQITELNVPGDFVDLHSLLMSPMDHGVVCLTDCKVGYCPHEALRFISQTQPHLTRLLWLETLIDAAVHRQWLAGLGRRTAFGRFAHFLCEVYLRLASVERAEGHRMELPLSQAILADVLGLSAVHVNRSVAQLRADGLVEWSGRMIRILDWDRLVRVAEFDPTYLRLGRDPV</sequence>
<dbReference type="PROSITE" id="PS51063">
    <property type="entry name" value="HTH_CRP_2"/>
    <property type="match status" value="1"/>
</dbReference>
<evidence type="ECO:0000256" key="1">
    <source>
        <dbReference type="ARBA" id="ARBA00023015"/>
    </source>
</evidence>
<feature type="domain" description="HTH crp-type" evidence="4">
    <location>
        <begin position="157"/>
        <end position="231"/>
    </location>
</feature>
<accession>A0A7W7IN73</accession>
<dbReference type="RefSeq" id="WP_260398347.1">
    <property type="nucleotide sequence ID" value="NZ_JACHKY010000002.1"/>
</dbReference>
<protein>
    <submittedName>
        <fullName evidence="5">CRP-like cAMP-binding protein</fullName>
    </submittedName>
</protein>
<dbReference type="InterPro" id="IPR036388">
    <property type="entry name" value="WH-like_DNA-bd_sf"/>
</dbReference>
<reference evidence="5 6" key="1">
    <citation type="submission" date="2020-08" db="EMBL/GenBank/DDBJ databases">
        <title>Functional genomics of gut bacteria from endangered species of beetles.</title>
        <authorList>
            <person name="Carlos-Shanley C."/>
        </authorList>
    </citation>
    <scope>NUCLEOTIDE SEQUENCE [LARGE SCALE GENOMIC DNA]</scope>
    <source>
        <strain evidence="5 6">S00123</strain>
    </source>
</reference>